<dbReference type="SUPFAM" id="SSF53623">
    <property type="entry name" value="MurD-like peptide ligases, catalytic domain"/>
    <property type="match status" value="1"/>
</dbReference>
<feature type="domain" description="Mur ligase N-terminal catalytic" evidence="21">
    <location>
        <begin position="22"/>
        <end position="93"/>
    </location>
</feature>
<keyword evidence="5 19" id="KW-0132">Cell division</keyword>
<evidence type="ECO:0000256" key="14">
    <source>
        <dbReference type="ARBA" id="ARBA00066633"/>
    </source>
</evidence>
<comment type="subcellular location">
    <subcellularLocation>
        <location evidence="19 20">Cytoplasm</location>
    </subcellularLocation>
</comment>
<keyword evidence="8 19" id="KW-0133">Cell shape</keyword>
<feature type="domain" description="Mur ligase C-terminal" evidence="22">
    <location>
        <begin position="334"/>
        <end position="460"/>
    </location>
</feature>
<accession>A0A2X0S7Z7</accession>
<dbReference type="NCBIfam" id="NF001124">
    <property type="entry name" value="PRK00139.1-2"/>
    <property type="match status" value="1"/>
</dbReference>
<dbReference type="Proteomes" id="UP000270190">
    <property type="component" value="Unassembled WGS sequence"/>
</dbReference>
<comment type="PTM">
    <text evidence="19">Carboxylation is probably crucial for Mg(2+) binding and, consequently, for the gamma-phosphate positioning of ATP.</text>
</comment>
<dbReference type="Gene3D" id="3.40.1390.10">
    <property type="entry name" value="MurE/MurF, N-terminal domain"/>
    <property type="match status" value="1"/>
</dbReference>
<comment type="catalytic activity">
    <reaction evidence="12 19">
        <text>UDP-N-acetyl-alpha-D-muramoyl-L-alanyl-D-glutamate + meso-2,6-diaminopimelate + ATP = UDP-N-acetyl-alpha-D-muramoyl-L-alanyl-gamma-D-glutamyl-meso-2,6-diaminopimelate + ADP + phosphate + H(+)</text>
        <dbReference type="Rhea" id="RHEA:23676"/>
        <dbReference type="ChEBI" id="CHEBI:15378"/>
        <dbReference type="ChEBI" id="CHEBI:30616"/>
        <dbReference type="ChEBI" id="CHEBI:43474"/>
        <dbReference type="ChEBI" id="CHEBI:57791"/>
        <dbReference type="ChEBI" id="CHEBI:83900"/>
        <dbReference type="ChEBI" id="CHEBI:83905"/>
        <dbReference type="ChEBI" id="CHEBI:456216"/>
        <dbReference type="EC" id="6.3.2.13"/>
    </reaction>
</comment>
<keyword evidence="4 19" id="KW-0436">Ligase</keyword>
<evidence type="ECO:0000256" key="4">
    <source>
        <dbReference type="ARBA" id="ARBA00022598"/>
    </source>
</evidence>
<dbReference type="GO" id="GO:0008765">
    <property type="term" value="F:UDP-N-acetylmuramoylalanyl-D-glutamate-2,6-diaminopimelate ligase activity"/>
    <property type="evidence" value="ECO:0007669"/>
    <property type="project" value="UniProtKB-UniRule"/>
</dbReference>
<dbReference type="GO" id="GO:0000287">
    <property type="term" value="F:magnesium ion binding"/>
    <property type="evidence" value="ECO:0007669"/>
    <property type="project" value="UniProtKB-UniRule"/>
</dbReference>
<feature type="binding site" evidence="19">
    <location>
        <position position="185"/>
    </location>
    <ligand>
        <name>UDP-N-acetyl-alpha-D-muramoyl-L-alanyl-D-glutamate</name>
        <dbReference type="ChEBI" id="CHEBI:83900"/>
    </ligand>
</feature>
<dbReference type="InterPro" id="IPR004101">
    <property type="entry name" value="Mur_ligase_C"/>
</dbReference>
<evidence type="ECO:0000256" key="7">
    <source>
        <dbReference type="ARBA" id="ARBA00022840"/>
    </source>
</evidence>
<dbReference type="FunFam" id="3.90.190.20:FF:000006">
    <property type="entry name" value="UDP-N-acetylmuramoyl-L-alanyl-D-glutamate--2,6-diaminopimelate ligase"/>
    <property type="match status" value="1"/>
</dbReference>
<evidence type="ECO:0000256" key="11">
    <source>
        <dbReference type="ARBA" id="ARBA00023316"/>
    </source>
</evidence>
<evidence type="ECO:0000256" key="17">
    <source>
        <dbReference type="ARBA" id="ARBA00076158"/>
    </source>
</evidence>
<evidence type="ECO:0000256" key="10">
    <source>
        <dbReference type="ARBA" id="ARBA00023306"/>
    </source>
</evidence>
<dbReference type="AlphaFoldDB" id="A0A2X0S7Z7"/>
<keyword evidence="6 19" id="KW-0547">Nucleotide-binding</keyword>
<comment type="caution">
    <text evidence="19">Lacks conserved residue(s) required for the propagation of feature annotation.</text>
</comment>
<evidence type="ECO:0000256" key="20">
    <source>
        <dbReference type="RuleBase" id="RU004135"/>
    </source>
</evidence>
<evidence type="ECO:0000256" key="5">
    <source>
        <dbReference type="ARBA" id="ARBA00022618"/>
    </source>
</evidence>
<sequence>MKMNELLSKLPLVAYEGQDIEITDMQQDSRLVTPGTLFICIDGYTVDGHDYVEKAIANGAVAILAEKPVEVTTVPVIYVEDTNRAMAILAGAFFNYPTHEMNMVAVTGTNGKTTVTHLIEHVLRNINQVTGLVGTMYQKIGDTIQTTKNTTPDSLTLQRLFASMREEYVDTAVMEVSSHALVLGRVHGCDYDVAVFTNLTQDHLDFHKTMEEYAIAKSLLFAQLGNDYRSKRPKFAVVNKDDNASERMITATAANVVTYGIINESTFRATDIVISGKGTHFTLLFQNKAYPIKMQLVGNFNVYNALAAIAATVVQGVPLETAIASIEAVQGVAGRFELVSAGQAFPVIVDYAHTPDSLENVIQTIRDFAKGRIICVVGCGGDRDRTKRPIMAKIAVDQADIAILTSDNPRTEDPMTIINQMEAGVSAEAVYIKEVSREKAIQIAVSEAQEDDVILIAGKGHETYQIIGDVTHHFDDREVAEEAIKNLK</sequence>
<keyword evidence="9 19" id="KW-0573">Peptidoglycan synthesis</keyword>
<feature type="binding site" evidence="19">
    <location>
        <position position="177"/>
    </location>
    <ligand>
        <name>UDP-N-acetyl-alpha-D-muramoyl-L-alanyl-D-glutamate</name>
        <dbReference type="ChEBI" id="CHEBI:83900"/>
    </ligand>
</feature>
<evidence type="ECO:0000256" key="15">
    <source>
        <dbReference type="ARBA" id="ARBA00072883"/>
    </source>
</evidence>
<feature type="modified residue" description="N6-carboxylysine" evidence="19">
    <location>
        <position position="217"/>
    </location>
</feature>
<evidence type="ECO:0000313" key="25">
    <source>
        <dbReference type="Proteomes" id="UP000270190"/>
    </source>
</evidence>
<dbReference type="GO" id="GO:0051301">
    <property type="term" value="P:cell division"/>
    <property type="evidence" value="ECO:0007669"/>
    <property type="project" value="UniProtKB-KW"/>
</dbReference>
<dbReference type="RefSeq" id="WP_120487900.1">
    <property type="nucleotide sequence ID" value="NZ_CBCPKC010000002.1"/>
</dbReference>
<evidence type="ECO:0000256" key="19">
    <source>
        <dbReference type="HAMAP-Rule" id="MF_00208"/>
    </source>
</evidence>
<dbReference type="Pfam" id="PF02875">
    <property type="entry name" value="Mur_ligase_C"/>
    <property type="match status" value="1"/>
</dbReference>
<feature type="binding site" evidence="19">
    <location>
        <begin position="108"/>
        <end position="114"/>
    </location>
    <ligand>
        <name>ATP</name>
        <dbReference type="ChEBI" id="CHEBI:30616"/>
    </ligand>
</feature>
<feature type="binding site" evidence="19">
    <location>
        <position position="29"/>
    </location>
    <ligand>
        <name>UDP-N-acetyl-alpha-D-muramoyl-L-alanyl-D-glutamate</name>
        <dbReference type="ChEBI" id="CHEBI:83900"/>
    </ligand>
</feature>
<keyword evidence="10 19" id="KW-0131">Cell cycle</keyword>
<dbReference type="SUPFAM" id="SSF63418">
    <property type="entry name" value="MurE/MurF N-terminal domain"/>
    <property type="match status" value="1"/>
</dbReference>
<comment type="function">
    <text evidence="13 19">Catalyzes the addition of meso-diaminopimelic acid to the nucleotide precursor UDP-N-acetylmuramoyl-L-alanyl-D-glutamate (UMAG) in the biosynthesis of bacterial cell-wall peptidoglycan.</text>
</comment>
<dbReference type="PANTHER" id="PTHR23135">
    <property type="entry name" value="MUR LIGASE FAMILY MEMBER"/>
    <property type="match status" value="1"/>
</dbReference>
<dbReference type="InterPro" id="IPR018109">
    <property type="entry name" value="Folylpolyglutamate_synth_CS"/>
</dbReference>
<reference evidence="25" key="1">
    <citation type="submission" date="2018-04" db="EMBL/GenBank/DDBJ databases">
        <authorList>
            <person name="Illikoud N."/>
        </authorList>
    </citation>
    <scope>NUCLEOTIDE SEQUENCE [LARGE SCALE GENOMIC DNA]</scope>
</reference>
<dbReference type="GO" id="GO:0008360">
    <property type="term" value="P:regulation of cell shape"/>
    <property type="evidence" value="ECO:0007669"/>
    <property type="project" value="UniProtKB-KW"/>
</dbReference>
<dbReference type="InterPro" id="IPR036615">
    <property type="entry name" value="Mur_ligase_C_dom_sf"/>
</dbReference>
<dbReference type="SUPFAM" id="SSF53244">
    <property type="entry name" value="MurD-like peptide ligases, peptide-binding domain"/>
    <property type="match status" value="1"/>
</dbReference>
<dbReference type="Gene3D" id="3.40.1190.10">
    <property type="entry name" value="Mur-like, catalytic domain"/>
    <property type="match status" value="1"/>
</dbReference>
<dbReference type="NCBIfam" id="TIGR01085">
    <property type="entry name" value="murE"/>
    <property type="match status" value="1"/>
</dbReference>
<feature type="binding site" evidence="19">
    <location>
        <position position="458"/>
    </location>
    <ligand>
        <name>meso-2,6-diaminopimelate</name>
        <dbReference type="ChEBI" id="CHEBI:57791"/>
    </ligand>
</feature>
<dbReference type="PANTHER" id="PTHR23135:SF4">
    <property type="entry name" value="UDP-N-ACETYLMURAMOYL-L-ALANYL-D-GLUTAMATE--2,6-DIAMINOPIMELATE LIGASE MURE HOMOLOG, CHLOROPLASTIC"/>
    <property type="match status" value="1"/>
</dbReference>
<feature type="binding site" evidence="19">
    <location>
        <position position="383"/>
    </location>
    <ligand>
        <name>meso-2,6-diaminopimelate</name>
        <dbReference type="ChEBI" id="CHEBI:57791"/>
    </ligand>
</feature>
<dbReference type="EMBL" id="OUNC01000023">
    <property type="protein sequence ID" value="SPP28782.1"/>
    <property type="molecule type" value="Genomic_DNA"/>
</dbReference>
<proteinExistence type="inferred from homology"/>
<keyword evidence="11 19" id="KW-0961">Cell wall biogenesis/degradation</keyword>
<dbReference type="GO" id="GO:0005737">
    <property type="term" value="C:cytoplasm"/>
    <property type="evidence" value="ECO:0007669"/>
    <property type="project" value="UniProtKB-SubCell"/>
</dbReference>
<dbReference type="InterPro" id="IPR000713">
    <property type="entry name" value="Mur_ligase_N"/>
</dbReference>
<evidence type="ECO:0000256" key="8">
    <source>
        <dbReference type="ARBA" id="ARBA00022960"/>
    </source>
</evidence>
<evidence type="ECO:0000313" key="24">
    <source>
        <dbReference type="EMBL" id="SPP28782.1"/>
    </source>
</evidence>
<feature type="binding site" evidence="19">
    <location>
        <begin position="407"/>
        <end position="410"/>
    </location>
    <ligand>
        <name>meso-2,6-diaminopimelate</name>
        <dbReference type="ChEBI" id="CHEBI:57791"/>
    </ligand>
</feature>
<evidence type="ECO:0000256" key="9">
    <source>
        <dbReference type="ARBA" id="ARBA00022984"/>
    </source>
</evidence>
<feature type="binding site" evidence="19">
    <location>
        <begin position="150"/>
        <end position="151"/>
    </location>
    <ligand>
        <name>UDP-N-acetyl-alpha-D-muramoyl-L-alanyl-D-glutamate</name>
        <dbReference type="ChEBI" id="CHEBI:83900"/>
    </ligand>
</feature>
<dbReference type="InterPro" id="IPR035911">
    <property type="entry name" value="MurE/MurF_N"/>
</dbReference>
<dbReference type="Pfam" id="PF08245">
    <property type="entry name" value="Mur_ligase_M"/>
    <property type="match status" value="1"/>
</dbReference>
<evidence type="ECO:0000259" key="21">
    <source>
        <dbReference type="Pfam" id="PF01225"/>
    </source>
</evidence>
<evidence type="ECO:0000256" key="2">
    <source>
        <dbReference type="ARBA" id="ARBA00005898"/>
    </source>
</evidence>
<dbReference type="GO" id="GO:0005524">
    <property type="term" value="F:ATP binding"/>
    <property type="evidence" value="ECO:0007669"/>
    <property type="project" value="UniProtKB-UniRule"/>
</dbReference>
<dbReference type="Pfam" id="PF01225">
    <property type="entry name" value="Mur_ligase"/>
    <property type="match status" value="1"/>
</dbReference>
<dbReference type="PROSITE" id="PS01011">
    <property type="entry name" value="FOLYLPOLYGLU_SYNT_1"/>
    <property type="match status" value="1"/>
</dbReference>
<protein>
    <recommendedName>
        <fullName evidence="15 19">UDP-N-acetylmuramoyl-L-alanyl-D-glutamate--2,6-diaminopimelate ligase</fullName>
        <ecNumber evidence="14 19">6.3.2.13</ecNumber>
    </recommendedName>
    <alternativeName>
        <fullName evidence="16 19">Meso-A2pm-adding enzyme</fullName>
    </alternativeName>
    <alternativeName>
        <fullName evidence="17 19">Meso-diaminopimelate-adding enzyme</fullName>
    </alternativeName>
    <alternativeName>
        <fullName evidence="18 19">UDP-MurNAc-L-Ala-D-Glu:meso-diaminopimelate ligase</fullName>
    </alternativeName>
    <alternativeName>
        <fullName evidence="19">UDP-MurNAc-tripeptide synthetase</fullName>
    </alternativeName>
    <alternativeName>
        <fullName evidence="19">UDP-N-acetylmuramyl-tripeptide synthetase</fullName>
    </alternativeName>
</protein>
<keyword evidence="19" id="KW-0460">Magnesium</keyword>
<gene>
    <name evidence="19 24" type="primary">murE</name>
    <name evidence="24" type="ORF">BTBSAS_30100</name>
</gene>
<keyword evidence="3 19" id="KW-0963">Cytoplasm</keyword>
<dbReference type="InterPro" id="IPR005761">
    <property type="entry name" value="UDP-N-AcMur-Glu-dNH2Pim_ligase"/>
</dbReference>
<dbReference type="InterPro" id="IPR013221">
    <property type="entry name" value="Mur_ligase_cen"/>
</dbReference>
<feature type="domain" description="Mur ligase central" evidence="23">
    <location>
        <begin position="106"/>
        <end position="311"/>
    </location>
</feature>
<name>A0A2X0S7Z7_BROTH</name>
<evidence type="ECO:0000259" key="22">
    <source>
        <dbReference type="Pfam" id="PF02875"/>
    </source>
</evidence>
<dbReference type="Gene3D" id="3.90.190.20">
    <property type="entry name" value="Mur ligase, C-terminal domain"/>
    <property type="match status" value="1"/>
</dbReference>
<evidence type="ECO:0000259" key="23">
    <source>
        <dbReference type="Pfam" id="PF08245"/>
    </source>
</evidence>
<feature type="binding site" evidence="19">
    <location>
        <position position="462"/>
    </location>
    <ligand>
        <name>meso-2,6-diaminopimelate</name>
        <dbReference type="ChEBI" id="CHEBI:57791"/>
    </ligand>
</feature>
<comment type="cofactor">
    <cofactor evidence="19">
        <name>Mg(2+)</name>
        <dbReference type="ChEBI" id="CHEBI:18420"/>
    </cofactor>
</comment>
<dbReference type="NCBIfam" id="NF001126">
    <property type="entry name" value="PRK00139.1-4"/>
    <property type="match status" value="1"/>
</dbReference>
<comment type="similarity">
    <text evidence="2 19">Belongs to the MurCDEF family. MurE subfamily.</text>
</comment>
<evidence type="ECO:0000256" key="12">
    <source>
        <dbReference type="ARBA" id="ARBA00050251"/>
    </source>
</evidence>
<evidence type="ECO:0000256" key="16">
    <source>
        <dbReference type="ARBA" id="ARBA00075482"/>
    </source>
</evidence>
<dbReference type="EC" id="6.3.2.13" evidence="14 19"/>
<feature type="short sequence motif" description="Meso-diaminopimelate recognition motif" evidence="19">
    <location>
        <begin position="407"/>
        <end position="410"/>
    </location>
</feature>
<dbReference type="UniPathway" id="UPA00219"/>
<comment type="pathway">
    <text evidence="1 19 20">Cell wall biogenesis; peptidoglycan biosynthesis.</text>
</comment>
<keyword evidence="7 19" id="KW-0067">ATP-binding</keyword>
<evidence type="ECO:0000256" key="3">
    <source>
        <dbReference type="ARBA" id="ARBA00022490"/>
    </source>
</evidence>
<evidence type="ECO:0000256" key="1">
    <source>
        <dbReference type="ARBA" id="ARBA00004752"/>
    </source>
</evidence>
<evidence type="ECO:0000256" key="18">
    <source>
        <dbReference type="ARBA" id="ARBA00081560"/>
    </source>
</evidence>
<dbReference type="GO" id="GO:0009252">
    <property type="term" value="P:peptidoglycan biosynthetic process"/>
    <property type="evidence" value="ECO:0007669"/>
    <property type="project" value="UniProtKB-UniRule"/>
</dbReference>
<evidence type="ECO:0000256" key="6">
    <source>
        <dbReference type="ARBA" id="ARBA00022741"/>
    </source>
</evidence>
<dbReference type="HAMAP" id="MF_00208">
    <property type="entry name" value="MurE"/>
    <property type="match status" value="1"/>
</dbReference>
<dbReference type="GO" id="GO:0071555">
    <property type="term" value="P:cell wall organization"/>
    <property type="evidence" value="ECO:0007669"/>
    <property type="project" value="UniProtKB-KW"/>
</dbReference>
<feature type="binding site" evidence="19">
    <location>
        <position position="149"/>
    </location>
    <ligand>
        <name>UDP-N-acetyl-alpha-D-muramoyl-L-alanyl-D-glutamate</name>
        <dbReference type="ChEBI" id="CHEBI:83900"/>
    </ligand>
</feature>
<evidence type="ECO:0000256" key="13">
    <source>
        <dbReference type="ARBA" id="ARBA00056782"/>
    </source>
</evidence>
<organism evidence="24 25">
    <name type="scientific">Brochothrix thermosphacta</name>
    <name type="common">Microbacterium thermosphactum</name>
    <dbReference type="NCBI Taxonomy" id="2756"/>
    <lineage>
        <taxon>Bacteria</taxon>
        <taxon>Bacillati</taxon>
        <taxon>Bacillota</taxon>
        <taxon>Bacilli</taxon>
        <taxon>Bacillales</taxon>
        <taxon>Listeriaceae</taxon>
        <taxon>Brochothrix</taxon>
    </lineage>
</organism>
<dbReference type="GO" id="GO:0004326">
    <property type="term" value="F:tetrahydrofolylpolyglutamate synthase activity"/>
    <property type="evidence" value="ECO:0007669"/>
    <property type="project" value="InterPro"/>
</dbReference>
<dbReference type="InterPro" id="IPR036565">
    <property type="entry name" value="Mur-like_cat_sf"/>
</dbReference>